<dbReference type="Gene3D" id="3.40.50.300">
    <property type="entry name" value="P-loop containing nucleotide triphosphate hydrolases"/>
    <property type="match status" value="1"/>
</dbReference>
<dbReference type="InterPro" id="IPR027417">
    <property type="entry name" value="P-loop_NTPase"/>
</dbReference>
<dbReference type="SUPFAM" id="SSF52540">
    <property type="entry name" value="P-loop containing nucleoside triphosphate hydrolases"/>
    <property type="match status" value="1"/>
</dbReference>
<dbReference type="OrthoDB" id="8954335at2759"/>
<proteinExistence type="predicted"/>
<dbReference type="Proteomes" id="UP000053558">
    <property type="component" value="Unassembled WGS sequence"/>
</dbReference>
<name>A0A5M3N5D3_CONPW</name>
<dbReference type="GO" id="GO:0005525">
    <property type="term" value="F:GTP binding"/>
    <property type="evidence" value="ECO:0007669"/>
    <property type="project" value="InterPro"/>
</dbReference>
<accession>A0A5M3N5D3</accession>
<protein>
    <recommendedName>
        <fullName evidence="1">G domain-containing protein</fullName>
    </recommendedName>
</protein>
<organism evidence="2 3">
    <name type="scientific">Coniophora puteana (strain RWD-64-598)</name>
    <name type="common">Brown rot fungus</name>
    <dbReference type="NCBI Taxonomy" id="741705"/>
    <lineage>
        <taxon>Eukaryota</taxon>
        <taxon>Fungi</taxon>
        <taxon>Dikarya</taxon>
        <taxon>Basidiomycota</taxon>
        <taxon>Agaricomycotina</taxon>
        <taxon>Agaricomycetes</taxon>
        <taxon>Agaricomycetidae</taxon>
        <taxon>Boletales</taxon>
        <taxon>Coniophorineae</taxon>
        <taxon>Coniophoraceae</taxon>
        <taxon>Coniophora</taxon>
    </lineage>
</organism>
<evidence type="ECO:0000259" key="1">
    <source>
        <dbReference type="Pfam" id="PF01926"/>
    </source>
</evidence>
<sequence>MPVNVVIFGETGAGKSSVVNLVLGRDEAPVNSSAIGVTFGAKSYSVDLDGRSVRLFDTSGLDEGDEGSRVPAIIIITGLENEEPMSGWWTHNKEAFDRYGMFPKDVACVTATRGKEKSFGYTFGEQYSESATRVRQCIVNAALSRPHQVDKVEWFSRMYILGCIPSGESEAEEVRQLVERCGMSREEAERVARRLDRL</sequence>
<dbReference type="InterPro" id="IPR006073">
    <property type="entry name" value="GTP-bd"/>
</dbReference>
<reference evidence="3" key="1">
    <citation type="journal article" date="2012" name="Science">
        <title>The Paleozoic origin of enzymatic lignin decomposition reconstructed from 31 fungal genomes.</title>
        <authorList>
            <person name="Floudas D."/>
            <person name="Binder M."/>
            <person name="Riley R."/>
            <person name="Barry K."/>
            <person name="Blanchette R.A."/>
            <person name="Henrissat B."/>
            <person name="Martinez A.T."/>
            <person name="Otillar R."/>
            <person name="Spatafora J.W."/>
            <person name="Yadav J.S."/>
            <person name="Aerts A."/>
            <person name="Benoit I."/>
            <person name="Boyd A."/>
            <person name="Carlson A."/>
            <person name="Copeland A."/>
            <person name="Coutinho P.M."/>
            <person name="de Vries R.P."/>
            <person name="Ferreira P."/>
            <person name="Findley K."/>
            <person name="Foster B."/>
            <person name="Gaskell J."/>
            <person name="Glotzer D."/>
            <person name="Gorecki P."/>
            <person name="Heitman J."/>
            <person name="Hesse C."/>
            <person name="Hori C."/>
            <person name="Igarashi K."/>
            <person name="Jurgens J.A."/>
            <person name="Kallen N."/>
            <person name="Kersten P."/>
            <person name="Kohler A."/>
            <person name="Kuees U."/>
            <person name="Kumar T.K.A."/>
            <person name="Kuo A."/>
            <person name="LaButti K."/>
            <person name="Larrondo L.F."/>
            <person name="Lindquist E."/>
            <person name="Ling A."/>
            <person name="Lombard V."/>
            <person name="Lucas S."/>
            <person name="Lundell T."/>
            <person name="Martin R."/>
            <person name="McLaughlin D.J."/>
            <person name="Morgenstern I."/>
            <person name="Morin E."/>
            <person name="Murat C."/>
            <person name="Nagy L.G."/>
            <person name="Nolan M."/>
            <person name="Ohm R.A."/>
            <person name="Patyshakuliyeva A."/>
            <person name="Rokas A."/>
            <person name="Ruiz-Duenas F.J."/>
            <person name="Sabat G."/>
            <person name="Salamov A."/>
            <person name="Samejima M."/>
            <person name="Schmutz J."/>
            <person name="Slot J.C."/>
            <person name="St John F."/>
            <person name="Stenlid J."/>
            <person name="Sun H."/>
            <person name="Sun S."/>
            <person name="Syed K."/>
            <person name="Tsang A."/>
            <person name="Wiebenga A."/>
            <person name="Young D."/>
            <person name="Pisabarro A."/>
            <person name="Eastwood D.C."/>
            <person name="Martin F."/>
            <person name="Cullen D."/>
            <person name="Grigoriev I.V."/>
            <person name="Hibbett D.S."/>
        </authorList>
    </citation>
    <scope>NUCLEOTIDE SEQUENCE [LARGE SCALE GENOMIC DNA]</scope>
    <source>
        <strain evidence="3">RWD-64-598 SS2</strain>
    </source>
</reference>
<evidence type="ECO:0000313" key="3">
    <source>
        <dbReference type="Proteomes" id="UP000053558"/>
    </source>
</evidence>
<dbReference type="GeneID" id="19201577"/>
<feature type="domain" description="G" evidence="1">
    <location>
        <begin position="4"/>
        <end position="62"/>
    </location>
</feature>
<dbReference type="Pfam" id="PF01926">
    <property type="entry name" value="MMR_HSR1"/>
    <property type="match status" value="1"/>
</dbReference>
<evidence type="ECO:0000313" key="2">
    <source>
        <dbReference type="EMBL" id="EIW86065.1"/>
    </source>
</evidence>
<gene>
    <name evidence="2" type="ORF">CONPUDRAFT_140796</name>
</gene>
<dbReference type="KEGG" id="cput:CONPUDRAFT_140796"/>
<comment type="caution">
    <text evidence="2">The sequence shown here is derived from an EMBL/GenBank/DDBJ whole genome shotgun (WGS) entry which is preliminary data.</text>
</comment>
<keyword evidence="3" id="KW-1185">Reference proteome</keyword>
<dbReference type="RefSeq" id="XP_007763010.1">
    <property type="nucleotide sequence ID" value="XM_007764820.1"/>
</dbReference>
<dbReference type="AlphaFoldDB" id="A0A5M3N5D3"/>
<dbReference type="InterPro" id="IPR025662">
    <property type="entry name" value="Sigma_54_int_dom_ATP-bd_1"/>
</dbReference>
<dbReference type="PROSITE" id="PS00675">
    <property type="entry name" value="SIGMA54_INTERACT_1"/>
    <property type="match status" value="1"/>
</dbReference>
<dbReference type="EMBL" id="JH711573">
    <property type="protein sequence ID" value="EIW86065.1"/>
    <property type="molecule type" value="Genomic_DNA"/>
</dbReference>